<sequence>MTNDGPDRPECTSNNVNISPTLRVVVGSTFSISCTADSNPLPNIYQLSGQGGNNLQLSFIDIARSQAGSYIIEARNNMSASDGAANLQLLLNNVSNASVEIEEHSTNNLQCSLESNPASHMFIVKDGKTILERPGVHQLIHGMTAECSDTGVYTCSGYNQYGTGGSARKPTGVVVKLFYTARQHENVTLWYTIAAYPVPKPSQFVWQGCRNASEGSCSNSLDGMLKYNVKSEGLSSFLTIRDVNIEDFGMYQLSVSNGIGSPFIEWLHLIPIGKPESPSGFHVIQEEIRETSAVLTWVPGFDNGSPQTFYITYTKKGDLSGWITMSIQHTHKAQINYTLRSLEPETEYIASIYASNENGFSPTINDTFITLKHIPGEQEDSHAGLIGGSVGGIAAVLVIIAVVFIVKKFRTSGASSSNDLSIKSRFTAAISY</sequence>
<dbReference type="SMART" id="SM00409">
    <property type="entry name" value="IG"/>
    <property type="match status" value="2"/>
</dbReference>
<dbReference type="InterPro" id="IPR003599">
    <property type="entry name" value="Ig_sub"/>
</dbReference>
<evidence type="ECO:0000313" key="4">
    <source>
        <dbReference type="EMBL" id="WAR06664.1"/>
    </source>
</evidence>
<dbReference type="SUPFAM" id="SSF49265">
    <property type="entry name" value="Fibronectin type III"/>
    <property type="match status" value="1"/>
</dbReference>
<evidence type="ECO:0000256" key="1">
    <source>
        <dbReference type="ARBA" id="ARBA00023157"/>
    </source>
</evidence>
<dbReference type="Pfam" id="PF00041">
    <property type="entry name" value="fn3"/>
    <property type="match status" value="1"/>
</dbReference>
<dbReference type="InterPro" id="IPR013783">
    <property type="entry name" value="Ig-like_fold"/>
</dbReference>
<feature type="transmembrane region" description="Helical" evidence="2">
    <location>
        <begin position="383"/>
        <end position="406"/>
    </location>
</feature>
<keyword evidence="2" id="KW-0472">Membrane</keyword>
<dbReference type="PANTHER" id="PTHR44170">
    <property type="entry name" value="PROTEIN SIDEKICK"/>
    <property type="match status" value="1"/>
</dbReference>
<keyword evidence="1" id="KW-1015">Disulfide bond</keyword>
<evidence type="ECO:0000259" key="3">
    <source>
        <dbReference type="PROSITE" id="PS50853"/>
    </source>
</evidence>
<dbReference type="InterPro" id="IPR036179">
    <property type="entry name" value="Ig-like_dom_sf"/>
</dbReference>
<dbReference type="Proteomes" id="UP001164746">
    <property type="component" value="Chromosome 5"/>
</dbReference>
<gene>
    <name evidence="4" type="ORF">MAR_022033</name>
</gene>
<dbReference type="SMART" id="SM00060">
    <property type="entry name" value="FN3"/>
    <property type="match status" value="1"/>
</dbReference>
<keyword evidence="2" id="KW-0812">Transmembrane</keyword>
<dbReference type="InterPro" id="IPR003961">
    <property type="entry name" value="FN3_dom"/>
</dbReference>
<evidence type="ECO:0000256" key="2">
    <source>
        <dbReference type="SAM" id="Phobius"/>
    </source>
</evidence>
<protein>
    <submittedName>
        <fullName evidence="4">NCAM2-like protein</fullName>
    </submittedName>
</protein>
<dbReference type="PANTHER" id="PTHR44170:SF6">
    <property type="entry name" value="CONTACTIN"/>
    <property type="match status" value="1"/>
</dbReference>
<proteinExistence type="predicted"/>
<name>A0ABY7EE30_MYAAR</name>
<dbReference type="EMBL" id="CP111016">
    <property type="protein sequence ID" value="WAR06664.1"/>
    <property type="molecule type" value="Genomic_DNA"/>
</dbReference>
<organism evidence="4 5">
    <name type="scientific">Mya arenaria</name>
    <name type="common">Soft-shell clam</name>
    <dbReference type="NCBI Taxonomy" id="6604"/>
    <lineage>
        <taxon>Eukaryota</taxon>
        <taxon>Metazoa</taxon>
        <taxon>Spiralia</taxon>
        <taxon>Lophotrochozoa</taxon>
        <taxon>Mollusca</taxon>
        <taxon>Bivalvia</taxon>
        <taxon>Autobranchia</taxon>
        <taxon>Heteroconchia</taxon>
        <taxon>Euheterodonta</taxon>
        <taxon>Imparidentia</taxon>
        <taxon>Neoheterodontei</taxon>
        <taxon>Myida</taxon>
        <taxon>Myoidea</taxon>
        <taxon>Myidae</taxon>
        <taxon>Mya</taxon>
    </lineage>
</organism>
<accession>A0ABY7EE30</accession>
<evidence type="ECO:0000313" key="5">
    <source>
        <dbReference type="Proteomes" id="UP001164746"/>
    </source>
</evidence>
<keyword evidence="2" id="KW-1133">Transmembrane helix</keyword>
<feature type="domain" description="Fibronectin type-III" evidence="3">
    <location>
        <begin position="277"/>
        <end position="374"/>
    </location>
</feature>
<dbReference type="InterPro" id="IPR036116">
    <property type="entry name" value="FN3_sf"/>
</dbReference>
<dbReference type="Gene3D" id="2.60.40.10">
    <property type="entry name" value="Immunoglobulins"/>
    <property type="match status" value="4"/>
</dbReference>
<dbReference type="PROSITE" id="PS50853">
    <property type="entry name" value="FN3"/>
    <property type="match status" value="1"/>
</dbReference>
<keyword evidence="5" id="KW-1185">Reference proteome</keyword>
<dbReference type="CDD" id="cd00063">
    <property type="entry name" value="FN3"/>
    <property type="match status" value="1"/>
</dbReference>
<reference evidence="4" key="1">
    <citation type="submission" date="2022-11" db="EMBL/GenBank/DDBJ databases">
        <title>Centuries of genome instability and evolution in soft-shell clam transmissible cancer (bioRxiv).</title>
        <authorList>
            <person name="Hart S.F.M."/>
            <person name="Yonemitsu M.A."/>
            <person name="Giersch R.M."/>
            <person name="Beal B.F."/>
            <person name="Arriagada G."/>
            <person name="Davis B.W."/>
            <person name="Ostrander E.A."/>
            <person name="Goff S.P."/>
            <person name="Metzger M.J."/>
        </authorList>
    </citation>
    <scope>NUCLEOTIDE SEQUENCE</scope>
    <source>
        <strain evidence="4">MELC-2E11</strain>
        <tissue evidence="4">Siphon/mantle</tissue>
    </source>
</reference>
<dbReference type="SUPFAM" id="SSF48726">
    <property type="entry name" value="Immunoglobulin"/>
    <property type="match status" value="2"/>
</dbReference>